<protein>
    <submittedName>
        <fullName evidence="2">Uncharacterized protein</fullName>
    </submittedName>
</protein>
<evidence type="ECO:0000256" key="1">
    <source>
        <dbReference type="SAM" id="Phobius"/>
    </source>
</evidence>
<evidence type="ECO:0000313" key="3">
    <source>
        <dbReference type="Proteomes" id="UP001187192"/>
    </source>
</evidence>
<accession>A0AA88E0C2</accession>
<sequence length="127" mass="13197">MGVAGTGWPGLGPVVVGRRWVTGIGGGSPAAGRSPVTEKTFGGKHNILLSANIALRSAVLSVGGCSIWWWRLRWAATMRDGGSGGLGKLGPSFSFVIDVRLLFFDLQQNGGCDGDPVVAMLPPLHGR</sequence>
<keyword evidence="1" id="KW-0472">Membrane</keyword>
<keyword evidence="3" id="KW-1185">Reference proteome</keyword>
<keyword evidence="1" id="KW-0812">Transmembrane</keyword>
<evidence type="ECO:0000313" key="2">
    <source>
        <dbReference type="EMBL" id="GMN65439.1"/>
    </source>
</evidence>
<feature type="transmembrane region" description="Helical" evidence="1">
    <location>
        <begin position="47"/>
        <end position="70"/>
    </location>
</feature>
<name>A0AA88E0C2_FICCA</name>
<keyword evidence="1" id="KW-1133">Transmembrane helix</keyword>
<proteinExistence type="predicted"/>
<dbReference type="EMBL" id="BTGU01000235">
    <property type="protein sequence ID" value="GMN65439.1"/>
    <property type="molecule type" value="Genomic_DNA"/>
</dbReference>
<comment type="caution">
    <text evidence="2">The sequence shown here is derived from an EMBL/GenBank/DDBJ whole genome shotgun (WGS) entry which is preliminary data.</text>
</comment>
<gene>
    <name evidence="2" type="ORF">TIFTF001_034509</name>
</gene>
<reference evidence="2" key="1">
    <citation type="submission" date="2023-07" db="EMBL/GenBank/DDBJ databases">
        <title>draft genome sequence of fig (Ficus carica).</title>
        <authorList>
            <person name="Takahashi T."/>
            <person name="Nishimura K."/>
        </authorList>
    </citation>
    <scope>NUCLEOTIDE SEQUENCE</scope>
</reference>
<dbReference type="AlphaFoldDB" id="A0AA88E0C2"/>
<dbReference type="Proteomes" id="UP001187192">
    <property type="component" value="Unassembled WGS sequence"/>
</dbReference>
<organism evidence="2 3">
    <name type="scientific">Ficus carica</name>
    <name type="common">Common fig</name>
    <dbReference type="NCBI Taxonomy" id="3494"/>
    <lineage>
        <taxon>Eukaryota</taxon>
        <taxon>Viridiplantae</taxon>
        <taxon>Streptophyta</taxon>
        <taxon>Embryophyta</taxon>
        <taxon>Tracheophyta</taxon>
        <taxon>Spermatophyta</taxon>
        <taxon>Magnoliopsida</taxon>
        <taxon>eudicotyledons</taxon>
        <taxon>Gunneridae</taxon>
        <taxon>Pentapetalae</taxon>
        <taxon>rosids</taxon>
        <taxon>fabids</taxon>
        <taxon>Rosales</taxon>
        <taxon>Moraceae</taxon>
        <taxon>Ficeae</taxon>
        <taxon>Ficus</taxon>
    </lineage>
</organism>